<name>A0AAJ0GPB7_9PEZI</name>
<accession>A0AAJ0GPB7</accession>
<dbReference type="Proteomes" id="UP001273166">
    <property type="component" value="Unassembled WGS sequence"/>
</dbReference>
<comment type="caution">
    <text evidence="3">The sequence shown here is derived from an EMBL/GenBank/DDBJ whole genome shotgun (WGS) entry which is preliminary data.</text>
</comment>
<feature type="domain" description="Clr5" evidence="2">
    <location>
        <begin position="89"/>
        <end position="135"/>
    </location>
</feature>
<protein>
    <recommendedName>
        <fullName evidence="2">Clr5 domain-containing protein</fullName>
    </recommendedName>
</protein>
<evidence type="ECO:0000313" key="4">
    <source>
        <dbReference type="Proteomes" id="UP001273166"/>
    </source>
</evidence>
<dbReference type="Pfam" id="PF14420">
    <property type="entry name" value="Clr5"/>
    <property type="match status" value="1"/>
</dbReference>
<keyword evidence="4" id="KW-1185">Reference proteome</keyword>
<gene>
    <name evidence="3" type="ORF">B0T15DRAFT_540900</name>
</gene>
<proteinExistence type="predicted"/>
<organism evidence="3 4">
    <name type="scientific">Chaetomium strumarium</name>
    <dbReference type="NCBI Taxonomy" id="1170767"/>
    <lineage>
        <taxon>Eukaryota</taxon>
        <taxon>Fungi</taxon>
        <taxon>Dikarya</taxon>
        <taxon>Ascomycota</taxon>
        <taxon>Pezizomycotina</taxon>
        <taxon>Sordariomycetes</taxon>
        <taxon>Sordariomycetidae</taxon>
        <taxon>Sordariales</taxon>
        <taxon>Chaetomiaceae</taxon>
        <taxon>Chaetomium</taxon>
    </lineage>
</organism>
<dbReference type="RefSeq" id="XP_062719432.1">
    <property type="nucleotide sequence ID" value="XM_062869817.1"/>
</dbReference>
<reference evidence="3" key="2">
    <citation type="submission" date="2023-06" db="EMBL/GenBank/DDBJ databases">
        <authorList>
            <consortium name="Lawrence Berkeley National Laboratory"/>
            <person name="Mondo S.J."/>
            <person name="Hensen N."/>
            <person name="Bonometti L."/>
            <person name="Westerberg I."/>
            <person name="Brannstrom I.O."/>
            <person name="Guillou S."/>
            <person name="Cros-Aarteil S."/>
            <person name="Calhoun S."/>
            <person name="Haridas S."/>
            <person name="Kuo A."/>
            <person name="Pangilinan J."/>
            <person name="Riley R."/>
            <person name="Labutti K."/>
            <person name="Andreopoulos B."/>
            <person name="Lipzen A."/>
            <person name="Chen C."/>
            <person name="Yanf M."/>
            <person name="Daum C."/>
            <person name="Ng V."/>
            <person name="Clum A."/>
            <person name="Steindorff A."/>
            <person name="Ohm R."/>
            <person name="Martin F."/>
            <person name="Silar P."/>
            <person name="Natvig D."/>
            <person name="Lalanne C."/>
            <person name="Gautier V."/>
            <person name="Ament-Velasquez S.L."/>
            <person name="Kruys A."/>
            <person name="Hutchinson M.I."/>
            <person name="Powell A.J."/>
            <person name="Barry K."/>
            <person name="Miller A.N."/>
            <person name="Grigoriev I.V."/>
            <person name="Debuchy R."/>
            <person name="Gladieux P."/>
            <person name="Thoren M.H."/>
            <person name="Johannesson H."/>
        </authorList>
    </citation>
    <scope>NUCLEOTIDE SEQUENCE</scope>
    <source>
        <strain evidence="3">CBS 333.67</strain>
    </source>
</reference>
<dbReference type="AlphaFoldDB" id="A0AAJ0GPB7"/>
<evidence type="ECO:0000313" key="3">
    <source>
        <dbReference type="EMBL" id="KAK3303652.1"/>
    </source>
</evidence>
<sequence length="645" mass="73794">MENAITVPLHSDQYAMFSSPNWFAENAGGASIPVTQRETVARWQCDNVDDSAVVLVTNTSSVSHVPSVGKPDDGNARHRVVRKRIRHSASEWKEMDSHLRRLYLIHGHTAEEVAFEMFAIHDFEASVGTYQKRLASLGKDKRLRTARALPDDPSLDTKTETPKLFEIVAERVRRTRAEEQRSERNRRKEERNRRRQLQVERGNKKGRKKRKAKPAAGISQGAIGPFLHTIYIHQEELFHAIDAFCKVLFAAGNKSWAADARHFRPPPNTPDSSRAWQLLSDQVAGVQMLVEGQLYHHANYMLRQVLAGLRLAARVPDPSFLLHFWTMCDVFSNIPIRTKGKGQALPWLGWFLRHLKQILASEFGRRPLTVIVDSLLRVWASSPRDLKATLGLGHWKATHTMGDLIGNTHNIVLNMGICCSKTWKSKFSASSTTVKLLHRPLLVAVESPNHEPEHLAEASLNYLRAVTRDPCNEPEVISEASRLLSWTTDMCREKARRQALQYDSVTRAFVAATELVARHYLETRIPRPDPECGYKYMGEAVEILRCGDLQCRIRAASFSKRLQTWIKGHRRKKGERSKREAMEEEKMRVAQERVRTREIIRDITKERIKGSRRGKWVRRARVKRALKEGRPLEKNLLLASLEQTS</sequence>
<reference evidence="3" key="1">
    <citation type="journal article" date="2023" name="Mol. Phylogenet. Evol.">
        <title>Genome-scale phylogeny and comparative genomics of the fungal order Sordariales.</title>
        <authorList>
            <person name="Hensen N."/>
            <person name="Bonometti L."/>
            <person name="Westerberg I."/>
            <person name="Brannstrom I.O."/>
            <person name="Guillou S."/>
            <person name="Cros-Aarteil S."/>
            <person name="Calhoun S."/>
            <person name="Haridas S."/>
            <person name="Kuo A."/>
            <person name="Mondo S."/>
            <person name="Pangilinan J."/>
            <person name="Riley R."/>
            <person name="LaButti K."/>
            <person name="Andreopoulos B."/>
            <person name="Lipzen A."/>
            <person name="Chen C."/>
            <person name="Yan M."/>
            <person name="Daum C."/>
            <person name="Ng V."/>
            <person name="Clum A."/>
            <person name="Steindorff A."/>
            <person name="Ohm R.A."/>
            <person name="Martin F."/>
            <person name="Silar P."/>
            <person name="Natvig D.O."/>
            <person name="Lalanne C."/>
            <person name="Gautier V."/>
            <person name="Ament-Velasquez S.L."/>
            <person name="Kruys A."/>
            <person name="Hutchinson M.I."/>
            <person name="Powell A.J."/>
            <person name="Barry K."/>
            <person name="Miller A.N."/>
            <person name="Grigoriev I.V."/>
            <person name="Debuchy R."/>
            <person name="Gladieux P."/>
            <person name="Hiltunen Thoren M."/>
            <person name="Johannesson H."/>
        </authorList>
    </citation>
    <scope>NUCLEOTIDE SEQUENCE</scope>
    <source>
        <strain evidence="3">CBS 333.67</strain>
    </source>
</reference>
<feature type="compositionally biased region" description="Basic and acidic residues" evidence="1">
    <location>
        <begin position="175"/>
        <end position="203"/>
    </location>
</feature>
<evidence type="ECO:0000256" key="1">
    <source>
        <dbReference type="SAM" id="MobiDB-lite"/>
    </source>
</evidence>
<evidence type="ECO:0000259" key="2">
    <source>
        <dbReference type="Pfam" id="PF14420"/>
    </source>
</evidence>
<dbReference type="EMBL" id="JAUDZG010000006">
    <property type="protein sequence ID" value="KAK3303652.1"/>
    <property type="molecule type" value="Genomic_DNA"/>
</dbReference>
<feature type="compositionally biased region" description="Basic residues" evidence="1">
    <location>
        <begin position="204"/>
        <end position="213"/>
    </location>
</feature>
<dbReference type="GeneID" id="87888646"/>
<feature type="region of interest" description="Disordered" evidence="1">
    <location>
        <begin position="175"/>
        <end position="217"/>
    </location>
</feature>
<dbReference type="InterPro" id="IPR025676">
    <property type="entry name" value="Clr5_dom"/>
</dbReference>